<proteinExistence type="predicted"/>
<sequence>MPKTTIIKAGSCRKAISANDPAKDKRPRAPEIHWLKLVRSGENQVGKEDRDAKGRCPSRGRSASMIEKEEKLRAGGRGLYRKIAWSVRARFKSEQTGQTRPYRD</sequence>
<gene>
    <name evidence="2" type="ORF">BPAE_0081g00410</name>
</gene>
<evidence type="ECO:0000313" key="3">
    <source>
        <dbReference type="Proteomes" id="UP000297910"/>
    </source>
</evidence>
<dbReference type="AlphaFoldDB" id="A0A4Z1FUL3"/>
<feature type="region of interest" description="Disordered" evidence="1">
    <location>
        <begin position="1"/>
        <end position="63"/>
    </location>
</feature>
<feature type="compositionally biased region" description="Basic and acidic residues" evidence="1">
    <location>
        <begin position="21"/>
        <end position="34"/>
    </location>
</feature>
<evidence type="ECO:0000313" key="2">
    <source>
        <dbReference type="EMBL" id="TGO25407.1"/>
    </source>
</evidence>
<accession>A0A4Z1FUL3</accession>
<evidence type="ECO:0000256" key="1">
    <source>
        <dbReference type="SAM" id="MobiDB-lite"/>
    </source>
</evidence>
<name>A0A4Z1FUL3_9HELO</name>
<comment type="caution">
    <text evidence="2">The sequence shown here is derived from an EMBL/GenBank/DDBJ whole genome shotgun (WGS) entry which is preliminary data.</text>
</comment>
<feature type="compositionally biased region" description="Basic and acidic residues" evidence="1">
    <location>
        <begin position="45"/>
        <end position="54"/>
    </location>
</feature>
<dbReference type="EMBL" id="PQXI01000081">
    <property type="protein sequence ID" value="TGO25407.1"/>
    <property type="molecule type" value="Genomic_DNA"/>
</dbReference>
<reference evidence="2 3" key="1">
    <citation type="submission" date="2017-12" db="EMBL/GenBank/DDBJ databases">
        <title>Comparative genomics of Botrytis spp.</title>
        <authorList>
            <person name="Valero-Jimenez C.A."/>
            <person name="Tapia P."/>
            <person name="Veloso J."/>
            <person name="Silva-Moreno E."/>
            <person name="Staats M."/>
            <person name="Valdes J.H."/>
            <person name="Van Kan J.A.L."/>
        </authorList>
    </citation>
    <scope>NUCLEOTIDE SEQUENCE [LARGE SCALE GENOMIC DNA]</scope>
    <source>
        <strain evidence="2 3">Bp0003</strain>
    </source>
</reference>
<dbReference type="Proteomes" id="UP000297910">
    <property type="component" value="Unassembled WGS sequence"/>
</dbReference>
<organism evidence="2 3">
    <name type="scientific">Botrytis paeoniae</name>
    <dbReference type="NCBI Taxonomy" id="278948"/>
    <lineage>
        <taxon>Eukaryota</taxon>
        <taxon>Fungi</taxon>
        <taxon>Dikarya</taxon>
        <taxon>Ascomycota</taxon>
        <taxon>Pezizomycotina</taxon>
        <taxon>Leotiomycetes</taxon>
        <taxon>Helotiales</taxon>
        <taxon>Sclerotiniaceae</taxon>
        <taxon>Botrytis</taxon>
    </lineage>
</organism>
<keyword evidence="3" id="KW-1185">Reference proteome</keyword>
<protein>
    <submittedName>
        <fullName evidence="2">Uncharacterized protein</fullName>
    </submittedName>
</protein>